<dbReference type="REBASE" id="621917">
    <property type="entry name" value="Fma61C2ORF7005P"/>
</dbReference>
<dbReference type="Pfam" id="PF22679">
    <property type="entry name" value="T1R_D3-like"/>
    <property type="match status" value="1"/>
</dbReference>
<dbReference type="InterPro" id="IPR040980">
    <property type="entry name" value="SWI2_SNF2"/>
</dbReference>
<keyword evidence="2" id="KW-0378">Hydrolase</keyword>
<dbReference type="AlphaFoldDB" id="A0A9E7DIV3"/>
<keyword evidence="3" id="KW-1185">Reference proteome</keyword>
<evidence type="ECO:0000259" key="1">
    <source>
        <dbReference type="PROSITE" id="PS51192"/>
    </source>
</evidence>
<dbReference type="RefSeq" id="WP_249242512.1">
    <property type="nucleotide sequence ID" value="NZ_CP096649.1"/>
</dbReference>
<dbReference type="SUPFAM" id="SSF52540">
    <property type="entry name" value="P-loop containing nucleoside triphosphate hydrolases"/>
    <property type="match status" value="1"/>
</dbReference>
<dbReference type="Proteomes" id="UP000831151">
    <property type="component" value="Chromosome"/>
</dbReference>
<dbReference type="Gene3D" id="3.90.1570.50">
    <property type="match status" value="1"/>
</dbReference>
<evidence type="ECO:0000313" key="3">
    <source>
        <dbReference type="Proteomes" id="UP000831151"/>
    </source>
</evidence>
<dbReference type="GO" id="GO:0009307">
    <property type="term" value="P:DNA restriction-modification system"/>
    <property type="evidence" value="ECO:0007669"/>
    <property type="project" value="UniProtKB-KW"/>
</dbReference>
<dbReference type="InterPro" id="IPR027417">
    <property type="entry name" value="P-loop_NTPase"/>
</dbReference>
<organism evidence="2 3">
    <name type="scientific">Fenollaria massiliensis</name>
    <dbReference type="NCBI Taxonomy" id="938288"/>
    <lineage>
        <taxon>Bacteria</taxon>
        <taxon>Bacillati</taxon>
        <taxon>Bacillota</taxon>
        <taxon>Clostridia</taxon>
        <taxon>Eubacteriales</taxon>
        <taxon>Fenollaria</taxon>
    </lineage>
</organism>
<dbReference type="GO" id="GO:0004386">
    <property type="term" value="F:helicase activity"/>
    <property type="evidence" value="ECO:0007669"/>
    <property type="project" value="UniProtKB-KW"/>
</dbReference>
<evidence type="ECO:0000313" key="2">
    <source>
        <dbReference type="EMBL" id="UQK58983.1"/>
    </source>
</evidence>
<dbReference type="GO" id="GO:0005524">
    <property type="term" value="F:ATP binding"/>
    <property type="evidence" value="ECO:0007669"/>
    <property type="project" value="UniProtKB-KW"/>
</dbReference>
<reference evidence="2" key="1">
    <citation type="submission" date="2022-04" db="EMBL/GenBank/DDBJ databases">
        <title>Complete genome sequences of Ezakiella coagulans and Fenollaria massiliensis.</title>
        <authorList>
            <person name="France M.T."/>
            <person name="Clifford J."/>
            <person name="Narina S."/>
            <person name="Rutt L."/>
            <person name="Ravel J."/>
        </authorList>
    </citation>
    <scope>NUCLEOTIDE SEQUENCE</scope>
    <source>
        <strain evidence="2">C0061C2</strain>
    </source>
</reference>
<keyword evidence="2" id="KW-0347">Helicase</keyword>
<dbReference type="EMBL" id="CP096649">
    <property type="protein sequence ID" value="UQK58983.1"/>
    <property type="molecule type" value="Genomic_DNA"/>
</dbReference>
<dbReference type="PROSITE" id="PS51192">
    <property type="entry name" value="HELICASE_ATP_BIND_1"/>
    <property type="match status" value="1"/>
</dbReference>
<accession>A0A9E7DIV3</accession>
<dbReference type="PANTHER" id="PTHR42927:SF1">
    <property type="entry name" value="HELICASE SUPERFAMILY 1 AND 2 DOMAIN-CONTAINING PROTEIN"/>
    <property type="match status" value="1"/>
</dbReference>
<dbReference type="Pfam" id="PF18766">
    <property type="entry name" value="SWI2_SNF2"/>
    <property type="match status" value="1"/>
</dbReference>
<dbReference type="SMART" id="SM00487">
    <property type="entry name" value="DEXDc"/>
    <property type="match status" value="1"/>
</dbReference>
<dbReference type="GO" id="GO:0009035">
    <property type="term" value="F:type I site-specific deoxyribonuclease activity"/>
    <property type="evidence" value="ECO:0007669"/>
    <property type="project" value="UniProtKB-EC"/>
</dbReference>
<protein>
    <submittedName>
        <fullName evidence="2">DEAD/DEAH box helicase family protein</fullName>
    </submittedName>
</protein>
<dbReference type="InterPro" id="IPR014001">
    <property type="entry name" value="Helicase_ATP-bd"/>
</dbReference>
<dbReference type="InterPro" id="IPR055180">
    <property type="entry name" value="HsdR_RecA-like_helicase_dom_2"/>
</dbReference>
<dbReference type="Pfam" id="PF04313">
    <property type="entry name" value="HSDR_N"/>
    <property type="match status" value="1"/>
</dbReference>
<feature type="domain" description="Helicase ATP-binding" evidence="1">
    <location>
        <begin position="297"/>
        <end position="491"/>
    </location>
</feature>
<dbReference type="InterPro" id="IPR007409">
    <property type="entry name" value="Restrct_endonuc_type1_HsdR_N"/>
</dbReference>
<dbReference type="KEGG" id="fms:M1R53_06995"/>
<name>A0A9E7DIV3_9FIRM</name>
<keyword evidence="2" id="KW-0067">ATP-binding</keyword>
<keyword evidence="2" id="KW-0547">Nucleotide-binding</keyword>
<gene>
    <name evidence="2" type="ORF">M1R53_06995</name>
</gene>
<dbReference type="Gene3D" id="3.40.50.300">
    <property type="entry name" value="P-loop containing nucleotide triphosphate hydrolases"/>
    <property type="match status" value="2"/>
</dbReference>
<proteinExistence type="predicted"/>
<dbReference type="PANTHER" id="PTHR42927">
    <property type="entry name" value="HELICASE SUPERFAMILY 1 AND 2 DOMAIN-CONTAINING PROTEIN"/>
    <property type="match status" value="1"/>
</dbReference>
<sequence>MKSLYDEKSGFQRQFIDELVKRGYIERKNKNFDRQFAMDKELLFRFLSETQGETIDELRKIYKTDFEETLINFINKEITKRGSSLLHVLKHGIEISNRKLRFMYTKPATDFNKELVEKYEKNIFSVAEEVWANDDERVDLVIFLNGFAIFTFELKSEASGQNFNDAISQYRYERDPKARLFLWKAGAIVNFAMDTSEVYMTTKLEGDKTFFMPFNMGRGEGINSGAGNPISYEKDSVYYMWEDILTKDSVLELLSKFIFIQKKEEINNFTGEITKKEAIIFPRYHQLDLIRRILRDVYEFKCEKNYLIEHSAGSGKTNSIAWLAHRLASFHDADDKQIYDSCVIVTDRVIVDRQLQEAVLNLDHERGLIKVLGDGSTSADLKDALKANTKIIATTIQKFPYVVDELKNLKEKTFAVIIDEAHSSTSGKNMQDLSRTLGSDDEEYMDEGDFINGVIQKSGKQANVSMFAFTATPKAQTLRMFGELNSHGQYEAFHLYSMKQAIEEGFILDVLQNFTTYKTLYRINKDIEDDPQLSTKSAKRQIARFIDLHETNITQRVELIIEHFRNNVMSGLGGKAKAMVVTRSREAAVKYKKAFSEYITKKGYKDLTAVVAFSGKVSLDGQEYTEVSMNGISEKNLAREFDTDRYNVMIVANKYQTGFDQNKLSAMYVMKKLKGVSAVQTLSRLNRVCPPFDKHVFVLDFVNTYDEMKESFAPYYTTTLLADDLTPAHIYNLYNKIFGYYVINPTDIDEFNEFIFKKSKKAVTKRDESYVYGLIKKTLEKMKTLSEDDIYEFIRAMRSFKKFYEYLIQVSSFKDEEVHKLFVFVSYFLKYVHSGGSRRVDLKGMIRASNFVQEKGETYVAGTKFSDPVVKLAIANELNIPIDKLERLSEIIQRINSSLGKEFDVGVAAKAALQIKDIMMKSEELKKKAQNNSEEEFLLPYFSSIDNALIEGLDQNQDFFTMLLDNAELKKEVLGIFASEIYNSLRK</sequence>
<dbReference type="GO" id="GO:0003677">
    <property type="term" value="F:DNA binding"/>
    <property type="evidence" value="ECO:0007669"/>
    <property type="project" value="UniProtKB-KW"/>
</dbReference>